<dbReference type="GO" id="GO:0005525">
    <property type="term" value="F:GTP binding"/>
    <property type="evidence" value="ECO:0007669"/>
    <property type="project" value="UniProtKB-KW"/>
</dbReference>
<dbReference type="InterPro" id="IPR023179">
    <property type="entry name" value="GTP-bd_ortho_bundle_sf"/>
</dbReference>
<dbReference type="Pfam" id="PF01926">
    <property type="entry name" value="MMR_HSR1"/>
    <property type="match status" value="1"/>
</dbReference>
<dbReference type="EMBL" id="LR785510">
    <property type="protein sequence ID" value="CAB3250089.1"/>
    <property type="molecule type" value="mRNA"/>
</dbReference>
<dbReference type="CDD" id="cd04178">
    <property type="entry name" value="Nucleostemin_like"/>
    <property type="match status" value="1"/>
</dbReference>
<dbReference type="PRINTS" id="PR00326">
    <property type="entry name" value="GTP1OBG"/>
</dbReference>
<keyword evidence="2" id="KW-0547">Nucleotide-binding</keyword>
<dbReference type="AlphaFoldDB" id="A0A6F9DD92"/>
<feature type="region of interest" description="Disordered" evidence="6">
    <location>
        <begin position="28"/>
        <end position="98"/>
    </location>
</feature>
<feature type="domain" description="CP-type G" evidence="7">
    <location>
        <begin position="139"/>
        <end position="325"/>
    </location>
</feature>
<dbReference type="InterPro" id="IPR014813">
    <property type="entry name" value="Gnl3_N_dom"/>
</dbReference>
<proteinExistence type="evidence at transcript level"/>
<dbReference type="Gene3D" id="1.10.1580.10">
    <property type="match status" value="1"/>
</dbReference>
<dbReference type="InterPro" id="IPR027417">
    <property type="entry name" value="P-loop_NTPase"/>
</dbReference>
<dbReference type="PROSITE" id="PS51721">
    <property type="entry name" value="G_CP"/>
    <property type="match status" value="1"/>
</dbReference>
<evidence type="ECO:0000256" key="5">
    <source>
        <dbReference type="ARBA" id="ARBA00023242"/>
    </source>
</evidence>
<reference evidence="8" key="1">
    <citation type="submission" date="2020-04" db="EMBL/GenBank/DDBJ databases">
        <authorList>
            <person name="Neveu A P."/>
        </authorList>
    </citation>
    <scope>NUCLEOTIDE SEQUENCE</scope>
    <source>
        <tissue evidence="8">Whole embryo</tissue>
    </source>
</reference>
<dbReference type="FunFam" id="1.10.1580.10:FF:000002">
    <property type="entry name" value="Guanine nucleotide-binding protein-like 3 (nucleolar)-like"/>
    <property type="match status" value="1"/>
</dbReference>
<evidence type="ECO:0000259" key="7">
    <source>
        <dbReference type="PROSITE" id="PS51721"/>
    </source>
</evidence>
<evidence type="ECO:0000313" key="8">
    <source>
        <dbReference type="EMBL" id="CAB3250089.1"/>
    </source>
</evidence>
<keyword evidence="5" id="KW-0539">Nucleus</keyword>
<dbReference type="GO" id="GO:0005730">
    <property type="term" value="C:nucleolus"/>
    <property type="evidence" value="ECO:0007669"/>
    <property type="project" value="TreeGrafter"/>
</dbReference>
<dbReference type="SUPFAM" id="SSF52540">
    <property type="entry name" value="P-loop containing nucleoside triphosphate hydrolases"/>
    <property type="match status" value="1"/>
</dbReference>
<accession>A0A6F9DD92</accession>
<protein>
    <submittedName>
        <fullName evidence="8">Guanine nucleotide-binding protein-like 3 homolog</fullName>
    </submittedName>
</protein>
<keyword evidence="3" id="KW-0175">Coiled coil</keyword>
<gene>
    <name evidence="8" type="primary">Gnl3</name>
</gene>
<comment type="subcellular location">
    <subcellularLocation>
        <location evidence="1">Nucleus</location>
    </subcellularLocation>
</comment>
<evidence type="ECO:0000256" key="6">
    <source>
        <dbReference type="SAM" id="MobiDB-lite"/>
    </source>
</evidence>
<dbReference type="PANTHER" id="PTHR11089:SF30">
    <property type="entry name" value="GUANINE NUCLEOTIDE-BINDING PROTEIN-LIKE 3 HOMOLOG"/>
    <property type="match status" value="1"/>
</dbReference>
<organism evidence="8">
    <name type="scientific">Phallusia mammillata</name>
    <dbReference type="NCBI Taxonomy" id="59560"/>
    <lineage>
        <taxon>Eukaryota</taxon>
        <taxon>Metazoa</taxon>
        <taxon>Chordata</taxon>
        <taxon>Tunicata</taxon>
        <taxon>Ascidiacea</taxon>
        <taxon>Phlebobranchia</taxon>
        <taxon>Ascidiidae</taxon>
        <taxon>Phallusia</taxon>
    </lineage>
</organism>
<dbReference type="InterPro" id="IPR050755">
    <property type="entry name" value="TRAFAC_YlqF/YawG_RiboMat"/>
</dbReference>
<dbReference type="InterPro" id="IPR006073">
    <property type="entry name" value="GTP-bd"/>
</dbReference>
<dbReference type="FunFam" id="3.40.50.300:FF:000493">
    <property type="entry name" value="Guanine nucleotide-binding protein-like 3-like protein"/>
    <property type="match status" value="1"/>
</dbReference>
<evidence type="ECO:0000256" key="4">
    <source>
        <dbReference type="ARBA" id="ARBA00023134"/>
    </source>
</evidence>
<dbReference type="InterPro" id="IPR030378">
    <property type="entry name" value="G_CP_dom"/>
</dbReference>
<feature type="compositionally biased region" description="Basic and acidic residues" evidence="6">
    <location>
        <begin position="60"/>
        <end position="98"/>
    </location>
</feature>
<dbReference type="PANTHER" id="PTHR11089">
    <property type="entry name" value="GTP-BINDING PROTEIN-RELATED"/>
    <property type="match status" value="1"/>
</dbReference>
<keyword evidence="4" id="KW-0342">GTP-binding</keyword>
<evidence type="ECO:0000256" key="2">
    <source>
        <dbReference type="ARBA" id="ARBA00022741"/>
    </source>
</evidence>
<dbReference type="Pfam" id="PF08701">
    <property type="entry name" value="GN3L_Grn1"/>
    <property type="match status" value="1"/>
</dbReference>
<sequence length="612" mass="68460">MKRPKLRKTSKRMSCSKRYRIEKNVKAHNKKVKREAKRNAASGKVKQIKKDPGIPNAAPFKEKILREAELRKQRAEEEKKRQKERRQSEINKRRSLEGLQKDALHRQKEFEQKKILLDKISKHASVGLLANETSRKSYYKEFRKVVDAADVVIEVLDARDPLGCRCLQVEQSVLQSGPNKRVVLLLNKIDLVPKQNVEEWLKYLRNEFPTVAFKASTQSQKTNLTQCKVPLKQLNNQLLSTTSQCVGSDSLMKLLSNYCRHNGLDTSITVGVVGFPNVGKSSVINSLKRAKACNVGAMPGITKSMQEVSLSKNIKILDCPGIVMATGSTDAAVILRNCVKIETLDDPVTPVAAILSRCNKQQMMMRYNITAYEDASEFLELLARRLGKLIKGGIPNTDAAAKSVLQDWNSGRLSYFTHPPLDKTSTHLDAQIVKSMAAEFDWESLEKDNLQALNDVKGAPSTSHAILYESSGPSDVQMDDKTDDIDEKVEEDVISDEISDMDADKVESLELGEISIDANSKGKLKAKKKCDSKDAKRKKASQKNLQDVVATGSNIQANKDVKALMKQQKRRRKRADKLSDKLGDTLLSAMSFTPTPAVGEDYDFDADMQLPK</sequence>
<evidence type="ECO:0000256" key="1">
    <source>
        <dbReference type="ARBA" id="ARBA00004123"/>
    </source>
</evidence>
<dbReference type="Gene3D" id="3.40.50.300">
    <property type="entry name" value="P-loop containing nucleotide triphosphate hydrolases"/>
    <property type="match status" value="1"/>
</dbReference>
<evidence type="ECO:0000256" key="3">
    <source>
        <dbReference type="ARBA" id="ARBA00023054"/>
    </source>
</evidence>
<name>A0A6F9DD92_9ASCI</name>